<dbReference type="PANTHER" id="PTHR39184:SF1">
    <property type="entry name" value="PBSX PHAGE TERMINASE LARGE SUBUNIT"/>
    <property type="match status" value="1"/>
</dbReference>
<protein>
    <submittedName>
        <fullName evidence="4">PBSX family phage terminase large subunit</fullName>
    </submittedName>
</protein>
<sequence>MMTMQINLQISKKIFSPHFYPYLFDYSHRWNIFMGGAGSGKSHFVIQKLIIKACQSKRKVCMCRRYGTTINNSIWDLTKQMLRQLKLLDQCSVNKSERSITLPNGSMIIMLGLDDEEKLLSINGVTDFFIEEIFEVPQEIVDQIDLRLRAKAPYLQIYGCFNPISPHHWLHGFCEGDKQPADLFYDRSNYKDNPFLPQSYVDSLESLKTRNPNKYRIFAEGNWGTDLDGLVFKHINFINSHDIDVNAMLKDKSWQVRCGMDIGELDPTAIAVSLFNERTQALYLIKEFYQRGATLDEMYEAIINLGIQKQKIYVDSASPQVISYLKSKGINAQPCIKGAGSVEARISYLQNLDIYVLVDSCPNAQIEFENFVYLKDKKTNVYTNKTDHTYSHLCCDALGYSICDIYSSNRVKIFDKSSLRL</sequence>
<dbReference type="Gene3D" id="3.30.420.280">
    <property type="match status" value="1"/>
</dbReference>
<dbReference type="EMBL" id="WMQV01000029">
    <property type="protein sequence ID" value="MTL95044.1"/>
    <property type="molecule type" value="Genomic_DNA"/>
</dbReference>
<accession>A0A6G2CD67</accession>
<dbReference type="Proteomes" id="UP000487649">
    <property type="component" value="Unassembled WGS sequence"/>
</dbReference>
<dbReference type="InterPro" id="IPR035412">
    <property type="entry name" value="Terminase_L_N"/>
</dbReference>
<evidence type="ECO:0000313" key="5">
    <source>
        <dbReference type="Proteomes" id="UP000487649"/>
    </source>
</evidence>
<dbReference type="EMBL" id="WMQE01000045">
    <property type="protein sequence ID" value="MTK22600.1"/>
    <property type="molecule type" value="Genomic_DNA"/>
</dbReference>
<dbReference type="NCBIfam" id="TIGR01547">
    <property type="entry name" value="phage_term_2"/>
    <property type="match status" value="1"/>
</dbReference>
<dbReference type="Pfam" id="PF04466">
    <property type="entry name" value="Terminase_3"/>
    <property type="match status" value="1"/>
</dbReference>
<reference evidence="4 5" key="1">
    <citation type="journal article" date="2019" name="Nat. Med.">
        <title>A library of human gut bacterial isolates paired with longitudinal multiomics data enables mechanistic microbiome research.</title>
        <authorList>
            <person name="Poyet M."/>
            <person name="Groussin M."/>
            <person name="Gibbons S.M."/>
            <person name="Avila-Pacheco J."/>
            <person name="Jiang X."/>
            <person name="Kearney S.M."/>
            <person name="Perrotta A.R."/>
            <person name="Berdy B."/>
            <person name="Zhao S."/>
            <person name="Lieberman T.D."/>
            <person name="Swanson P.K."/>
            <person name="Smith M."/>
            <person name="Roesemann S."/>
            <person name="Alexander J.E."/>
            <person name="Rich S.A."/>
            <person name="Livny J."/>
            <person name="Vlamakis H."/>
            <person name="Clish C."/>
            <person name="Bullock K."/>
            <person name="Deik A."/>
            <person name="Scott J."/>
            <person name="Pierce K.A."/>
            <person name="Xavier R.J."/>
            <person name="Alm E.J."/>
        </authorList>
    </citation>
    <scope>NUCLEOTIDE SEQUENCE</scope>
    <source>
        <strain evidence="4">BIOML-A179</strain>
        <strain evidence="3 5">BIOML-A198</strain>
    </source>
</reference>
<evidence type="ECO:0000313" key="4">
    <source>
        <dbReference type="EMBL" id="MTL95044.1"/>
    </source>
</evidence>
<gene>
    <name evidence="4" type="ORF">GMA64_10930</name>
    <name evidence="3" type="ORF">GMA92_14420</name>
</gene>
<proteinExistence type="predicted"/>
<dbReference type="InterPro" id="IPR027417">
    <property type="entry name" value="P-loop_NTPase"/>
</dbReference>
<dbReference type="InterPro" id="IPR006437">
    <property type="entry name" value="Phage_terminase_lsu"/>
</dbReference>
<dbReference type="InterPro" id="IPR035413">
    <property type="entry name" value="Terminase_L_C"/>
</dbReference>
<feature type="domain" description="Phage terminase large subunit N-terminal" evidence="1">
    <location>
        <begin position="28"/>
        <end position="221"/>
    </location>
</feature>
<dbReference type="InterPro" id="IPR052380">
    <property type="entry name" value="Viral_DNA_packaging_terminase"/>
</dbReference>
<dbReference type="PANTHER" id="PTHR39184">
    <property type="match status" value="1"/>
</dbReference>
<evidence type="ECO:0000313" key="3">
    <source>
        <dbReference type="EMBL" id="MTK22600.1"/>
    </source>
</evidence>
<name>A0A6G2CD67_9FIRM</name>
<dbReference type="AlphaFoldDB" id="A0A6G2CD67"/>
<organism evidence="4">
    <name type="scientific">Turicibacter sanguinis</name>
    <dbReference type="NCBI Taxonomy" id="154288"/>
    <lineage>
        <taxon>Bacteria</taxon>
        <taxon>Bacillati</taxon>
        <taxon>Bacillota</taxon>
        <taxon>Erysipelotrichia</taxon>
        <taxon>Erysipelotrichales</taxon>
        <taxon>Turicibacteraceae</taxon>
        <taxon>Turicibacter</taxon>
    </lineage>
</organism>
<feature type="domain" description="Phage terminase large subunit C-terminal" evidence="2">
    <location>
        <begin position="278"/>
        <end position="402"/>
    </location>
</feature>
<evidence type="ECO:0000259" key="2">
    <source>
        <dbReference type="Pfam" id="PF17288"/>
    </source>
</evidence>
<dbReference type="Gene3D" id="3.40.50.300">
    <property type="entry name" value="P-loop containing nucleotide triphosphate hydrolases"/>
    <property type="match status" value="1"/>
</dbReference>
<comment type="caution">
    <text evidence="4">The sequence shown here is derived from an EMBL/GenBank/DDBJ whole genome shotgun (WGS) entry which is preliminary data.</text>
</comment>
<dbReference type="Pfam" id="PF17288">
    <property type="entry name" value="Terminase_3C"/>
    <property type="match status" value="1"/>
</dbReference>
<evidence type="ECO:0000259" key="1">
    <source>
        <dbReference type="Pfam" id="PF04466"/>
    </source>
</evidence>